<keyword evidence="3" id="KW-1185">Reference proteome</keyword>
<dbReference type="GO" id="GO:0004672">
    <property type="term" value="F:protein kinase activity"/>
    <property type="evidence" value="ECO:0007669"/>
    <property type="project" value="InterPro"/>
</dbReference>
<comment type="caution">
    <text evidence="2">The sequence shown here is derived from an EMBL/GenBank/DDBJ whole genome shotgun (WGS) entry which is preliminary data.</text>
</comment>
<dbReference type="Gene3D" id="1.10.510.10">
    <property type="entry name" value="Transferase(Phosphotransferase) domain 1"/>
    <property type="match status" value="1"/>
</dbReference>
<sequence length="181" mass="20921">MQKNLYPGGSYRPFSHIGTSGIVRVYRSPNVPKVYVRLKNDYPMNAHRILKILPRIQVDDEEFDVLVEDEHNFIFTHHNLIKVERFFVHENSSFVIAMKDISGSIHDLLKSKRNFLGHGLPDKIVSFILKEVLEGLSYMHSKGQDHKSLDTRSVFYRTHKSCSQAYLVGCEFRSQDPSKIG</sequence>
<proteinExistence type="predicted"/>
<dbReference type="InterPro" id="IPR000719">
    <property type="entry name" value="Prot_kinase_dom"/>
</dbReference>
<dbReference type="SUPFAM" id="SSF56112">
    <property type="entry name" value="Protein kinase-like (PK-like)"/>
    <property type="match status" value="1"/>
</dbReference>
<accession>A0AAD8GT41</accession>
<dbReference type="AlphaFoldDB" id="A0AAD8GT41"/>
<reference evidence="2" key="1">
    <citation type="submission" date="2023-02" db="EMBL/GenBank/DDBJ databases">
        <title>Genome of toxic invasive species Heracleum sosnowskyi carries increased number of genes despite the absence of recent whole-genome duplications.</title>
        <authorList>
            <person name="Schelkunov M."/>
            <person name="Shtratnikova V."/>
            <person name="Makarenko M."/>
            <person name="Klepikova A."/>
            <person name="Omelchenko D."/>
            <person name="Novikova G."/>
            <person name="Obukhova E."/>
            <person name="Bogdanov V."/>
            <person name="Penin A."/>
            <person name="Logacheva M."/>
        </authorList>
    </citation>
    <scope>NUCLEOTIDE SEQUENCE</scope>
    <source>
        <strain evidence="2">Hsosn_3</strain>
        <tissue evidence="2">Leaf</tissue>
    </source>
</reference>
<evidence type="ECO:0000313" key="2">
    <source>
        <dbReference type="EMBL" id="KAK1353563.1"/>
    </source>
</evidence>
<dbReference type="Proteomes" id="UP001237642">
    <property type="component" value="Unassembled WGS sequence"/>
</dbReference>
<dbReference type="EMBL" id="JAUIZM010000012">
    <property type="protein sequence ID" value="KAK1353563.1"/>
    <property type="molecule type" value="Genomic_DNA"/>
</dbReference>
<evidence type="ECO:0000313" key="3">
    <source>
        <dbReference type="Proteomes" id="UP001237642"/>
    </source>
</evidence>
<dbReference type="PROSITE" id="PS50011">
    <property type="entry name" value="PROTEIN_KINASE_DOM"/>
    <property type="match status" value="1"/>
</dbReference>
<dbReference type="InterPro" id="IPR011009">
    <property type="entry name" value="Kinase-like_dom_sf"/>
</dbReference>
<evidence type="ECO:0000259" key="1">
    <source>
        <dbReference type="PROSITE" id="PS50011"/>
    </source>
</evidence>
<name>A0AAD8GT41_9APIA</name>
<gene>
    <name evidence="2" type="ORF">POM88_051928</name>
</gene>
<dbReference type="GO" id="GO:0005524">
    <property type="term" value="F:ATP binding"/>
    <property type="evidence" value="ECO:0007669"/>
    <property type="project" value="InterPro"/>
</dbReference>
<organism evidence="2 3">
    <name type="scientific">Heracleum sosnowskyi</name>
    <dbReference type="NCBI Taxonomy" id="360622"/>
    <lineage>
        <taxon>Eukaryota</taxon>
        <taxon>Viridiplantae</taxon>
        <taxon>Streptophyta</taxon>
        <taxon>Embryophyta</taxon>
        <taxon>Tracheophyta</taxon>
        <taxon>Spermatophyta</taxon>
        <taxon>Magnoliopsida</taxon>
        <taxon>eudicotyledons</taxon>
        <taxon>Gunneridae</taxon>
        <taxon>Pentapetalae</taxon>
        <taxon>asterids</taxon>
        <taxon>campanulids</taxon>
        <taxon>Apiales</taxon>
        <taxon>Apiaceae</taxon>
        <taxon>Apioideae</taxon>
        <taxon>apioid superclade</taxon>
        <taxon>Tordylieae</taxon>
        <taxon>Tordyliinae</taxon>
        <taxon>Heracleum</taxon>
    </lineage>
</organism>
<protein>
    <recommendedName>
        <fullName evidence="1">Protein kinase domain-containing protein</fullName>
    </recommendedName>
</protein>
<feature type="domain" description="Protein kinase" evidence="1">
    <location>
        <begin position="11"/>
        <end position="181"/>
    </location>
</feature>
<reference evidence="2" key="2">
    <citation type="submission" date="2023-05" db="EMBL/GenBank/DDBJ databases">
        <authorList>
            <person name="Schelkunov M.I."/>
        </authorList>
    </citation>
    <scope>NUCLEOTIDE SEQUENCE</scope>
    <source>
        <strain evidence="2">Hsosn_3</strain>
        <tissue evidence="2">Leaf</tissue>
    </source>
</reference>